<dbReference type="Pfam" id="PF13384">
    <property type="entry name" value="HTH_23"/>
    <property type="match status" value="1"/>
</dbReference>
<gene>
    <name evidence="8" type="primary">hin_2</name>
    <name evidence="8" type="ORF">DE4585_04741</name>
</gene>
<reference evidence="8 9" key="1">
    <citation type="journal article" date="2019" name="Sci. Rep.">
        <title>Extended insight into the Mycobacterium chelonae-abscessus complex through whole genome sequencing of Mycobacterium salmoniphilum outbreak and Mycobacterium salmoniphilum-like strains.</title>
        <authorList>
            <person name="Behra P.R.K."/>
            <person name="Das S."/>
            <person name="Pettersson B.M.F."/>
            <person name="Shirreff L."/>
            <person name="DuCote T."/>
            <person name="Jacobsson K.G."/>
            <person name="Ennis D.G."/>
            <person name="Kirsebom L.A."/>
        </authorList>
    </citation>
    <scope>NUCLEOTIDE SEQUENCE [LARGE SCALE GENOMIC DNA]</scope>
    <source>
        <strain evidence="8 9">DE 4585</strain>
    </source>
</reference>
<dbReference type="SUPFAM" id="SSF53041">
    <property type="entry name" value="Resolvase-like"/>
    <property type="match status" value="1"/>
</dbReference>
<dbReference type="SUPFAM" id="SSF46689">
    <property type="entry name" value="Homeodomain-like"/>
    <property type="match status" value="1"/>
</dbReference>
<sequence>MNEMPSTLSGRRLGYLRVSTDSQDELLQRQALDKGGVDALYMDHAVSGTTTSRPKLDRMLADMQRGDTVVFYSLSRLSRGTKHLLELSEQFERAGVAMVSCTEPIDTTSPAGRFAYTLLAAVATMEREVLAERTKAGLAAARSRGAKIGRPRSLSTADRRHAQMLFDGGSSAEEIAASLRCSKRTVYRALAGVAV</sequence>
<dbReference type="GO" id="GO:0015074">
    <property type="term" value="P:DNA integration"/>
    <property type="evidence" value="ECO:0007669"/>
    <property type="project" value="UniProtKB-KW"/>
</dbReference>
<dbReference type="PANTHER" id="PTHR30461:SF2">
    <property type="entry name" value="SERINE RECOMBINASE PINE-RELATED"/>
    <property type="match status" value="1"/>
</dbReference>
<dbReference type="EMBL" id="PECH01000010">
    <property type="protein sequence ID" value="TDZ77349.1"/>
    <property type="molecule type" value="Genomic_DNA"/>
</dbReference>
<dbReference type="SMART" id="SM00857">
    <property type="entry name" value="Resolvase"/>
    <property type="match status" value="1"/>
</dbReference>
<evidence type="ECO:0000256" key="3">
    <source>
        <dbReference type="ARBA" id="ARBA00023125"/>
    </source>
</evidence>
<dbReference type="CDD" id="cd03768">
    <property type="entry name" value="SR_ResInv"/>
    <property type="match status" value="1"/>
</dbReference>
<evidence type="ECO:0000256" key="1">
    <source>
        <dbReference type="ARBA" id="ARBA00009913"/>
    </source>
</evidence>
<dbReference type="PROSITE" id="PS51736">
    <property type="entry name" value="RECOMBINASES_3"/>
    <property type="match status" value="1"/>
</dbReference>
<organism evidence="8 9">
    <name type="scientific">Mycobacteroides salmoniphilum</name>
    <dbReference type="NCBI Taxonomy" id="404941"/>
    <lineage>
        <taxon>Bacteria</taxon>
        <taxon>Bacillati</taxon>
        <taxon>Actinomycetota</taxon>
        <taxon>Actinomycetes</taxon>
        <taxon>Mycobacteriales</taxon>
        <taxon>Mycobacteriaceae</taxon>
        <taxon>Mycobacteroides</taxon>
    </lineage>
</organism>
<dbReference type="Proteomes" id="UP000295117">
    <property type="component" value="Unassembled WGS sequence"/>
</dbReference>
<keyword evidence="2" id="KW-0229">DNA integration</keyword>
<evidence type="ECO:0000256" key="6">
    <source>
        <dbReference type="PROSITE-ProRule" id="PRU10137"/>
    </source>
</evidence>
<evidence type="ECO:0000259" key="7">
    <source>
        <dbReference type="PROSITE" id="PS51736"/>
    </source>
</evidence>
<dbReference type="InterPro" id="IPR050639">
    <property type="entry name" value="SSR_resolvase"/>
</dbReference>
<dbReference type="GO" id="GO:0003677">
    <property type="term" value="F:DNA binding"/>
    <property type="evidence" value="ECO:0007669"/>
    <property type="project" value="UniProtKB-KW"/>
</dbReference>
<evidence type="ECO:0000256" key="2">
    <source>
        <dbReference type="ARBA" id="ARBA00022908"/>
    </source>
</evidence>
<name>A0A4R8RTI9_9MYCO</name>
<dbReference type="InterPro" id="IPR006119">
    <property type="entry name" value="Resolv_N"/>
</dbReference>
<dbReference type="InterPro" id="IPR009057">
    <property type="entry name" value="Homeodomain-like_sf"/>
</dbReference>
<accession>A0A4R8RTI9</accession>
<evidence type="ECO:0000313" key="8">
    <source>
        <dbReference type="EMBL" id="TDZ77349.1"/>
    </source>
</evidence>
<dbReference type="InterPro" id="IPR036162">
    <property type="entry name" value="Resolvase-like_N_sf"/>
</dbReference>
<feature type="active site" description="O-(5'-phospho-DNA)-serine intermediate" evidence="5 6">
    <location>
        <position position="19"/>
    </location>
</feature>
<protein>
    <submittedName>
        <fullName evidence="8">DNA-invertase hin</fullName>
    </submittedName>
</protein>
<keyword evidence="3" id="KW-0238">DNA-binding</keyword>
<comment type="caution">
    <text evidence="8">The sequence shown here is derived from an EMBL/GenBank/DDBJ whole genome shotgun (WGS) entry which is preliminary data.</text>
</comment>
<dbReference type="AlphaFoldDB" id="A0A4R8RTI9"/>
<dbReference type="Pfam" id="PF00239">
    <property type="entry name" value="Resolvase"/>
    <property type="match status" value="1"/>
</dbReference>
<evidence type="ECO:0000256" key="4">
    <source>
        <dbReference type="ARBA" id="ARBA00023172"/>
    </source>
</evidence>
<evidence type="ECO:0000313" key="9">
    <source>
        <dbReference type="Proteomes" id="UP000295117"/>
    </source>
</evidence>
<keyword evidence="4" id="KW-0233">DNA recombination</keyword>
<dbReference type="RefSeq" id="WP_134073912.1">
    <property type="nucleotide sequence ID" value="NZ_PECH01000010.1"/>
</dbReference>
<dbReference type="Gene3D" id="3.40.50.1390">
    <property type="entry name" value="Resolvase, N-terminal catalytic domain"/>
    <property type="match status" value="1"/>
</dbReference>
<dbReference type="InterPro" id="IPR006118">
    <property type="entry name" value="Recombinase_CS"/>
</dbReference>
<comment type="similarity">
    <text evidence="1">Belongs to the site-specific recombinase resolvase family.</text>
</comment>
<evidence type="ECO:0000256" key="5">
    <source>
        <dbReference type="PIRSR" id="PIRSR606118-50"/>
    </source>
</evidence>
<dbReference type="GO" id="GO:0000150">
    <property type="term" value="F:DNA strand exchange activity"/>
    <property type="evidence" value="ECO:0007669"/>
    <property type="project" value="InterPro"/>
</dbReference>
<dbReference type="PANTHER" id="PTHR30461">
    <property type="entry name" value="DNA-INVERTASE FROM LAMBDOID PROPHAGE"/>
    <property type="match status" value="1"/>
</dbReference>
<feature type="domain" description="Resolvase/invertase-type recombinase catalytic" evidence="7">
    <location>
        <begin position="11"/>
        <end position="145"/>
    </location>
</feature>
<proteinExistence type="inferred from homology"/>
<dbReference type="PROSITE" id="PS00397">
    <property type="entry name" value="RECOMBINASES_1"/>
    <property type="match status" value="1"/>
</dbReference>
<dbReference type="Gene3D" id="1.10.10.60">
    <property type="entry name" value="Homeodomain-like"/>
    <property type="match status" value="1"/>
</dbReference>